<dbReference type="SUPFAM" id="SSF51679">
    <property type="entry name" value="Bacterial luciferase-like"/>
    <property type="match status" value="1"/>
</dbReference>
<dbReference type="PANTHER" id="PTHR43244">
    <property type="match status" value="1"/>
</dbReference>
<accession>A0A4P6JVJ0</accession>
<dbReference type="InterPro" id="IPR036661">
    <property type="entry name" value="Luciferase-like_sf"/>
</dbReference>
<evidence type="ECO:0000313" key="2">
    <source>
        <dbReference type="EMBL" id="QBD79688.1"/>
    </source>
</evidence>
<protein>
    <submittedName>
        <fullName evidence="2">LLM class flavin-dependent oxidoreductase</fullName>
    </submittedName>
</protein>
<gene>
    <name evidence="2" type="ORF">EPA93_28405</name>
</gene>
<dbReference type="RefSeq" id="WP_129890754.1">
    <property type="nucleotide sequence ID" value="NZ_CP035758.1"/>
</dbReference>
<evidence type="ECO:0000313" key="3">
    <source>
        <dbReference type="Proteomes" id="UP000290365"/>
    </source>
</evidence>
<dbReference type="AlphaFoldDB" id="A0A4P6JVJ0"/>
<proteinExistence type="predicted"/>
<feature type="domain" description="Luciferase-like" evidence="1">
    <location>
        <begin position="36"/>
        <end position="307"/>
    </location>
</feature>
<dbReference type="KEGG" id="kbs:EPA93_28405"/>
<name>A0A4P6JVJ0_KTERU</name>
<keyword evidence="3" id="KW-1185">Reference proteome</keyword>
<sequence length="333" mass="36212">MQQKDELSQRLPSSAVRERPLRERVGVYIQARDTVDAITRIREAERAGVQQAWMAMGGAGFADILTVLAIATTQTERIKLGTAIVPASPRHPLVMAQQALAVHDFAPERLRLGIGSGNRAFLEGRYGLSQTAPLRYLKEYVEVLRGVLWQGRIDHQGEFFQVVDTLPRTAQVPLLIPALGLKAFRLAGEIADGALASLCPVPYLLDQALPALRAGAEEKSRPAPPVVACLPIAFSTNEVAVLVAVRQFVQQLIQTSTYAHMFSLAGWAAAVDGDETALHALARTLVISGDETTVRDRVQELLASGLDELLLLAIPIVDEAMERKQLLHLIGSL</sequence>
<dbReference type="EMBL" id="CP035758">
    <property type="protein sequence ID" value="QBD79688.1"/>
    <property type="molecule type" value="Genomic_DNA"/>
</dbReference>
<organism evidence="2 3">
    <name type="scientific">Ktedonosporobacter rubrisoli</name>
    <dbReference type="NCBI Taxonomy" id="2509675"/>
    <lineage>
        <taxon>Bacteria</taxon>
        <taxon>Bacillati</taxon>
        <taxon>Chloroflexota</taxon>
        <taxon>Ktedonobacteria</taxon>
        <taxon>Ktedonobacterales</taxon>
        <taxon>Ktedonosporobacteraceae</taxon>
        <taxon>Ktedonosporobacter</taxon>
    </lineage>
</organism>
<dbReference type="InterPro" id="IPR050564">
    <property type="entry name" value="F420-G6PD/mer"/>
</dbReference>
<reference evidence="2 3" key="1">
    <citation type="submission" date="2019-01" db="EMBL/GenBank/DDBJ databases">
        <title>Ktedonosporobacter rubrisoli SCAWS-G2.</title>
        <authorList>
            <person name="Huang Y."/>
            <person name="Yan B."/>
        </authorList>
    </citation>
    <scope>NUCLEOTIDE SEQUENCE [LARGE SCALE GENOMIC DNA]</scope>
    <source>
        <strain evidence="2 3">SCAWS-G2</strain>
    </source>
</reference>
<dbReference type="GO" id="GO:0016705">
    <property type="term" value="F:oxidoreductase activity, acting on paired donors, with incorporation or reduction of molecular oxygen"/>
    <property type="evidence" value="ECO:0007669"/>
    <property type="project" value="InterPro"/>
</dbReference>
<dbReference type="OrthoDB" id="7054907at2"/>
<dbReference type="InterPro" id="IPR011251">
    <property type="entry name" value="Luciferase-like_dom"/>
</dbReference>
<evidence type="ECO:0000259" key="1">
    <source>
        <dbReference type="Pfam" id="PF00296"/>
    </source>
</evidence>
<dbReference type="Pfam" id="PF00296">
    <property type="entry name" value="Bac_luciferase"/>
    <property type="match status" value="1"/>
</dbReference>
<dbReference type="PANTHER" id="PTHR43244:SF2">
    <property type="entry name" value="CONSERVED HYPOTHETICAL ALANINE AND PROLINE-RICH PROTEIN"/>
    <property type="match status" value="1"/>
</dbReference>
<dbReference type="Proteomes" id="UP000290365">
    <property type="component" value="Chromosome"/>
</dbReference>
<dbReference type="CDD" id="cd01097">
    <property type="entry name" value="Tetrahydromethanopterin_reductase"/>
    <property type="match status" value="1"/>
</dbReference>
<dbReference type="Gene3D" id="3.20.20.30">
    <property type="entry name" value="Luciferase-like domain"/>
    <property type="match status" value="1"/>
</dbReference>